<comment type="catalytic activity">
    <reaction evidence="1">
        <text>L-aspartyl-tRNA(Asn) + L-glutamine + ATP + H2O = L-asparaginyl-tRNA(Asn) + L-glutamate + ADP + phosphate + 2 H(+)</text>
        <dbReference type="Rhea" id="RHEA:14513"/>
        <dbReference type="Rhea" id="RHEA-COMP:9674"/>
        <dbReference type="Rhea" id="RHEA-COMP:9677"/>
        <dbReference type="ChEBI" id="CHEBI:15377"/>
        <dbReference type="ChEBI" id="CHEBI:15378"/>
        <dbReference type="ChEBI" id="CHEBI:29985"/>
        <dbReference type="ChEBI" id="CHEBI:30616"/>
        <dbReference type="ChEBI" id="CHEBI:43474"/>
        <dbReference type="ChEBI" id="CHEBI:58359"/>
        <dbReference type="ChEBI" id="CHEBI:78515"/>
        <dbReference type="ChEBI" id="CHEBI:78516"/>
        <dbReference type="ChEBI" id="CHEBI:456216"/>
    </reaction>
</comment>
<dbReference type="GO" id="GO:0070681">
    <property type="term" value="P:glutaminyl-tRNAGln biosynthesis via transamidation"/>
    <property type="evidence" value="ECO:0007669"/>
    <property type="project" value="TreeGrafter"/>
</dbReference>
<dbReference type="Gene3D" id="1.10.20.60">
    <property type="entry name" value="Glu-tRNAGln amidotransferase C subunit, N-terminal domain"/>
    <property type="match status" value="1"/>
</dbReference>
<reference evidence="2" key="1">
    <citation type="journal article" date="2020" name="mSystems">
        <title>Genome- and Community-Level Interaction Insights into Carbon Utilization and Element Cycling Functions of Hydrothermarchaeota in Hydrothermal Sediment.</title>
        <authorList>
            <person name="Zhou Z."/>
            <person name="Liu Y."/>
            <person name="Xu W."/>
            <person name="Pan J."/>
            <person name="Luo Z.H."/>
            <person name="Li M."/>
        </authorList>
    </citation>
    <scope>NUCLEOTIDE SEQUENCE [LARGE SCALE GENOMIC DNA]</scope>
    <source>
        <strain evidence="2">SpSt-609</strain>
    </source>
</reference>
<dbReference type="AlphaFoldDB" id="A0A7C4W252"/>
<keyword evidence="1" id="KW-0648">Protein biosynthesis</keyword>
<dbReference type="GO" id="GO:0005524">
    <property type="term" value="F:ATP binding"/>
    <property type="evidence" value="ECO:0007669"/>
    <property type="project" value="UniProtKB-KW"/>
</dbReference>
<proteinExistence type="inferred from homology"/>
<dbReference type="SUPFAM" id="SSF141000">
    <property type="entry name" value="Glu-tRNAGln amidotransferase C subunit"/>
    <property type="match status" value="1"/>
</dbReference>
<keyword evidence="1" id="KW-0547">Nucleotide-binding</keyword>
<dbReference type="EC" id="6.3.5.-" evidence="1"/>
<evidence type="ECO:0000313" key="2">
    <source>
        <dbReference type="EMBL" id="HGU40768.1"/>
    </source>
</evidence>
<comment type="caution">
    <text evidence="2">The sequence shown here is derived from an EMBL/GenBank/DDBJ whole genome shotgun (WGS) entry which is preliminary data.</text>
</comment>
<evidence type="ECO:0000256" key="1">
    <source>
        <dbReference type="HAMAP-Rule" id="MF_00122"/>
    </source>
</evidence>
<dbReference type="HAMAP" id="MF_00122">
    <property type="entry name" value="GatC"/>
    <property type="match status" value="1"/>
</dbReference>
<name>A0A7C4W252_9BACT</name>
<dbReference type="Pfam" id="PF02686">
    <property type="entry name" value="GatC"/>
    <property type="match status" value="1"/>
</dbReference>
<accession>A0A7C4W252</accession>
<keyword evidence="2" id="KW-0808">Transferase</keyword>
<dbReference type="GO" id="GO:0016740">
    <property type="term" value="F:transferase activity"/>
    <property type="evidence" value="ECO:0007669"/>
    <property type="project" value="UniProtKB-KW"/>
</dbReference>
<sequence length="95" mass="10936">MIKIDDKLVEHLCRLSKLSISDRDRLKADLQKIIDYFDILNEIDTSSFEPMYTPVEDAVCLRDARVPEPGEEVDDIVQNFPEKQGRLIKIPGIYG</sequence>
<gene>
    <name evidence="1 2" type="primary">gatC</name>
    <name evidence="2" type="ORF">ENT77_06180</name>
</gene>
<dbReference type="NCBIfam" id="TIGR00135">
    <property type="entry name" value="gatC"/>
    <property type="match status" value="1"/>
</dbReference>
<keyword evidence="1" id="KW-0436">Ligase</keyword>
<protein>
    <recommendedName>
        <fullName evidence="1">Aspartyl/glutamyl-tRNA(Asn/Gln) amidotransferase subunit C</fullName>
        <shortName evidence="1">Asp/Glu-ADT subunit C</shortName>
        <ecNumber evidence="1">6.3.5.-</ecNumber>
    </recommendedName>
</protein>
<comment type="function">
    <text evidence="1">Allows the formation of correctly charged Asn-tRNA(Asn) or Gln-tRNA(Gln) through the transamidation of misacylated Asp-tRNA(Asn) or Glu-tRNA(Gln) in organisms which lack either or both of asparaginyl-tRNA or glutaminyl-tRNA synthetases. The reaction takes place in the presence of glutamine and ATP through an activated phospho-Asp-tRNA(Asn) or phospho-Glu-tRNA(Gln).</text>
</comment>
<dbReference type="EMBL" id="DSZY01000029">
    <property type="protein sequence ID" value="HGU40768.1"/>
    <property type="molecule type" value="Genomic_DNA"/>
</dbReference>
<dbReference type="GO" id="GO:0050567">
    <property type="term" value="F:glutaminyl-tRNA synthase (glutamine-hydrolyzing) activity"/>
    <property type="evidence" value="ECO:0007669"/>
    <property type="project" value="UniProtKB-UniRule"/>
</dbReference>
<dbReference type="InterPro" id="IPR003837">
    <property type="entry name" value="GatC"/>
</dbReference>
<dbReference type="InterPro" id="IPR036113">
    <property type="entry name" value="Asp/Glu-ADT_sf_sub_c"/>
</dbReference>
<dbReference type="GO" id="GO:0006412">
    <property type="term" value="P:translation"/>
    <property type="evidence" value="ECO:0007669"/>
    <property type="project" value="UniProtKB-UniRule"/>
</dbReference>
<comment type="catalytic activity">
    <reaction evidence="1">
        <text>L-glutamyl-tRNA(Gln) + L-glutamine + ATP + H2O = L-glutaminyl-tRNA(Gln) + L-glutamate + ADP + phosphate + H(+)</text>
        <dbReference type="Rhea" id="RHEA:17521"/>
        <dbReference type="Rhea" id="RHEA-COMP:9681"/>
        <dbReference type="Rhea" id="RHEA-COMP:9684"/>
        <dbReference type="ChEBI" id="CHEBI:15377"/>
        <dbReference type="ChEBI" id="CHEBI:15378"/>
        <dbReference type="ChEBI" id="CHEBI:29985"/>
        <dbReference type="ChEBI" id="CHEBI:30616"/>
        <dbReference type="ChEBI" id="CHEBI:43474"/>
        <dbReference type="ChEBI" id="CHEBI:58359"/>
        <dbReference type="ChEBI" id="CHEBI:78520"/>
        <dbReference type="ChEBI" id="CHEBI:78521"/>
        <dbReference type="ChEBI" id="CHEBI:456216"/>
    </reaction>
</comment>
<dbReference type="PANTHER" id="PTHR15004">
    <property type="entry name" value="GLUTAMYL-TRNA(GLN) AMIDOTRANSFERASE SUBUNIT C, MITOCHONDRIAL"/>
    <property type="match status" value="1"/>
</dbReference>
<organism evidence="2">
    <name type="scientific">Fervidobacterium thailandense</name>
    <dbReference type="NCBI Taxonomy" id="1008305"/>
    <lineage>
        <taxon>Bacteria</taxon>
        <taxon>Thermotogati</taxon>
        <taxon>Thermotogota</taxon>
        <taxon>Thermotogae</taxon>
        <taxon>Thermotogales</taxon>
        <taxon>Fervidobacteriaceae</taxon>
        <taxon>Fervidobacterium</taxon>
    </lineage>
</organism>
<dbReference type="GO" id="GO:0006450">
    <property type="term" value="P:regulation of translational fidelity"/>
    <property type="evidence" value="ECO:0007669"/>
    <property type="project" value="InterPro"/>
</dbReference>
<dbReference type="PANTHER" id="PTHR15004:SF0">
    <property type="entry name" value="GLUTAMYL-TRNA(GLN) AMIDOTRANSFERASE SUBUNIT C, MITOCHONDRIAL"/>
    <property type="match status" value="1"/>
</dbReference>
<comment type="subunit">
    <text evidence="1">Heterotrimer of A, B and C subunits.</text>
</comment>
<comment type="similarity">
    <text evidence="1">Belongs to the GatC family.</text>
</comment>
<keyword evidence="1" id="KW-0067">ATP-binding</keyword>